<dbReference type="Proteomes" id="UP000239326">
    <property type="component" value="Chromosome"/>
</dbReference>
<name>A0A2S0N4P2_9BURK</name>
<gene>
    <name evidence="1" type="ORF">C6571_07105</name>
</gene>
<organism evidence="1 2">
    <name type="scientific">Simplicispira suum</name>
    <dbReference type="NCBI Taxonomy" id="2109915"/>
    <lineage>
        <taxon>Bacteria</taxon>
        <taxon>Pseudomonadati</taxon>
        <taxon>Pseudomonadota</taxon>
        <taxon>Betaproteobacteria</taxon>
        <taxon>Burkholderiales</taxon>
        <taxon>Comamonadaceae</taxon>
        <taxon>Simplicispira</taxon>
    </lineage>
</organism>
<evidence type="ECO:0008006" key="3">
    <source>
        <dbReference type="Google" id="ProtNLM"/>
    </source>
</evidence>
<dbReference type="AlphaFoldDB" id="A0A2S0N4P2"/>
<keyword evidence="2" id="KW-1185">Reference proteome</keyword>
<accession>A0A2S0N4P2</accession>
<evidence type="ECO:0000313" key="2">
    <source>
        <dbReference type="Proteomes" id="UP000239326"/>
    </source>
</evidence>
<dbReference type="KEGG" id="simp:C6571_07105"/>
<dbReference type="EMBL" id="CP027669">
    <property type="protein sequence ID" value="AVO43120.1"/>
    <property type="molecule type" value="Genomic_DNA"/>
</dbReference>
<sequence>MPPAEALRLARLHDHLLAALQANDRAALRCAKQDVLQAAFTPAGTPALRRALRALVWRMAALRLPGRRGMQEHE</sequence>
<reference evidence="1 2" key="1">
    <citation type="submission" date="2018-03" db="EMBL/GenBank/DDBJ databases">
        <title>Genome sequencing of Simplicispira sp.</title>
        <authorList>
            <person name="Kim S.-J."/>
            <person name="Heo J."/>
            <person name="Kwon S.-W."/>
        </authorList>
    </citation>
    <scope>NUCLEOTIDE SEQUENCE [LARGE SCALE GENOMIC DNA]</scope>
    <source>
        <strain evidence="1 2">SC1-8</strain>
    </source>
</reference>
<proteinExistence type="predicted"/>
<evidence type="ECO:0000313" key="1">
    <source>
        <dbReference type="EMBL" id="AVO43120.1"/>
    </source>
</evidence>
<protein>
    <recommendedName>
        <fullName evidence="3">DUF4440 domain-containing protein</fullName>
    </recommendedName>
</protein>